<dbReference type="Gene3D" id="2.160.10.10">
    <property type="entry name" value="Hexapeptide repeat proteins"/>
    <property type="match status" value="1"/>
</dbReference>
<proteinExistence type="inferred from homology"/>
<accession>A0A0M6WHV1</accession>
<dbReference type="Proteomes" id="UP000049828">
    <property type="component" value="Unassembled WGS sequence"/>
</dbReference>
<dbReference type="SUPFAM" id="SSF51161">
    <property type="entry name" value="Trimeric LpxA-like enzymes"/>
    <property type="match status" value="1"/>
</dbReference>
<reference evidence="3" key="2">
    <citation type="submission" date="2015-05" db="EMBL/GenBank/DDBJ databases">
        <authorList>
            <person name="Wang D.B."/>
            <person name="Wang M."/>
        </authorList>
    </citation>
    <scope>NUCLEOTIDE SEQUENCE [LARGE SCALE GENOMIC DNA]</scope>
    <source>
        <strain evidence="3">L1-83</strain>
    </source>
</reference>
<reference evidence="5" key="1">
    <citation type="submission" date="2015-05" db="EMBL/GenBank/DDBJ databases">
        <authorList>
            <consortium name="Pathogen Informatics"/>
        </authorList>
    </citation>
    <scope>NUCLEOTIDE SEQUENCE [LARGE SCALE GENOMIC DNA]</scope>
    <source>
        <strain evidence="5">L1-83</strain>
    </source>
</reference>
<dbReference type="EMBL" id="CVRS01000059">
    <property type="protein sequence ID" value="CRL34961.1"/>
    <property type="molecule type" value="Genomic_DNA"/>
</dbReference>
<evidence type="ECO:0000256" key="2">
    <source>
        <dbReference type="ARBA" id="ARBA00022679"/>
    </source>
</evidence>
<dbReference type="GO" id="GO:0008374">
    <property type="term" value="F:O-acyltransferase activity"/>
    <property type="evidence" value="ECO:0007669"/>
    <property type="project" value="TreeGrafter"/>
</dbReference>
<keyword evidence="4" id="KW-0012">Acyltransferase</keyword>
<dbReference type="PANTHER" id="PTHR23416:SF23">
    <property type="entry name" value="ACETYLTRANSFERASE C18B11.09C-RELATED"/>
    <property type="match status" value="1"/>
</dbReference>
<keyword evidence="5" id="KW-1185">Reference proteome</keyword>
<comment type="similarity">
    <text evidence="1">Belongs to the transferase hexapeptide repeat family.</text>
</comment>
<dbReference type="EMBL" id="QRUN01000013">
    <property type="protein sequence ID" value="RGR67721.1"/>
    <property type="molecule type" value="Genomic_DNA"/>
</dbReference>
<dbReference type="OrthoDB" id="9801697at2"/>
<evidence type="ECO:0000313" key="4">
    <source>
        <dbReference type="EMBL" id="RGR67721.1"/>
    </source>
</evidence>
<evidence type="ECO:0000313" key="6">
    <source>
        <dbReference type="Proteomes" id="UP000285820"/>
    </source>
</evidence>
<dbReference type="InterPro" id="IPR011004">
    <property type="entry name" value="Trimer_LpxA-like_sf"/>
</dbReference>
<dbReference type="Proteomes" id="UP000285820">
    <property type="component" value="Unassembled WGS sequence"/>
</dbReference>
<reference evidence="4 6" key="3">
    <citation type="submission" date="2018-08" db="EMBL/GenBank/DDBJ databases">
        <title>A genome reference for cultivated species of the human gut microbiota.</title>
        <authorList>
            <person name="Zou Y."/>
            <person name="Xue W."/>
            <person name="Luo G."/>
        </authorList>
    </citation>
    <scope>NUCLEOTIDE SEQUENCE [LARGE SCALE GENOMIC DNA]</scope>
    <source>
        <strain evidence="4 6">AF24-4</strain>
    </source>
</reference>
<dbReference type="InterPro" id="IPR001451">
    <property type="entry name" value="Hexapep"/>
</dbReference>
<name>A0A0M6WHV1_9FIRM</name>
<dbReference type="Pfam" id="PF00132">
    <property type="entry name" value="Hexapep"/>
    <property type="match status" value="1"/>
</dbReference>
<gene>
    <name evidence="4" type="ORF">DWY29_10180</name>
    <name evidence="3" type="ORF">RIL183_15671</name>
</gene>
<protein>
    <submittedName>
        <fullName evidence="4">Acyltransferase</fullName>
    </submittedName>
</protein>
<dbReference type="AlphaFoldDB" id="A0A0M6WHV1"/>
<evidence type="ECO:0000313" key="5">
    <source>
        <dbReference type="Proteomes" id="UP000049828"/>
    </source>
</evidence>
<dbReference type="GO" id="GO:0005829">
    <property type="term" value="C:cytosol"/>
    <property type="evidence" value="ECO:0007669"/>
    <property type="project" value="TreeGrafter"/>
</dbReference>
<organism evidence="3 5">
    <name type="scientific">Roseburia inulinivorans</name>
    <dbReference type="NCBI Taxonomy" id="360807"/>
    <lineage>
        <taxon>Bacteria</taxon>
        <taxon>Bacillati</taxon>
        <taxon>Bacillota</taxon>
        <taxon>Clostridia</taxon>
        <taxon>Lachnospirales</taxon>
        <taxon>Lachnospiraceae</taxon>
        <taxon>Roseburia</taxon>
    </lineage>
</organism>
<evidence type="ECO:0000313" key="3">
    <source>
        <dbReference type="EMBL" id="CRL34961.1"/>
    </source>
</evidence>
<sequence>MKKIIEKIKAKIRGTIDLERLIKDGLSVGDNFHAQEGVIIDPGHCWLIEIGNNVTLAPRVHILAHDASTKNILGYTKISNVKIGNNVFVGAGTIILPGVTIEDNVIIGAGSVVTKDCKEGVYAGNPCTLVCSYQEYVNKQSKRLDMLPRYNEDFIIGNITEEKKKMMKQEIFANKGGFIV</sequence>
<evidence type="ECO:0000256" key="1">
    <source>
        <dbReference type="ARBA" id="ARBA00007274"/>
    </source>
</evidence>
<dbReference type="PANTHER" id="PTHR23416">
    <property type="entry name" value="SIALIC ACID SYNTHASE-RELATED"/>
    <property type="match status" value="1"/>
</dbReference>
<keyword evidence="2 4" id="KW-0808">Transferase</keyword>
<dbReference type="RefSeq" id="WP_021923461.1">
    <property type="nucleotide sequence ID" value="NZ_CATYLF010000013.1"/>
</dbReference>
<dbReference type="InterPro" id="IPR051159">
    <property type="entry name" value="Hexapeptide_acetyltransf"/>
</dbReference>